<gene>
    <name evidence="2" type="ORF">RFI_36240</name>
</gene>
<proteinExistence type="predicted"/>
<name>X6LJ69_RETFI</name>
<accession>X6LJ69</accession>
<dbReference type="Proteomes" id="UP000023152">
    <property type="component" value="Unassembled WGS sequence"/>
</dbReference>
<comment type="caution">
    <text evidence="2">The sequence shown here is derived from an EMBL/GenBank/DDBJ whole genome shotgun (WGS) entry which is preliminary data.</text>
</comment>
<protein>
    <submittedName>
        <fullName evidence="2">Uncharacterized protein</fullName>
    </submittedName>
</protein>
<evidence type="ECO:0000313" key="3">
    <source>
        <dbReference type="Proteomes" id="UP000023152"/>
    </source>
</evidence>
<feature type="compositionally biased region" description="Acidic residues" evidence="1">
    <location>
        <begin position="54"/>
        <end position="64"/>
    </location>
</feature>
<organism evidence="2 3">
    <name type="scientific">Reticulomyxa filosa</name>
    <dbReference type="NCBI Taxonomy" id="46433"/>
    <lineage>
        <taxon>Eukaryota</taxon>
        <taxon>Sar</taxon>
        <taxon>Rhizaria</taxon>
        <taxon>Retaria</taxon>
        <taxon>Foraminifera</taxon>
        <taxon>Monothalamids</taxon>
        <taxon>Reticulomyxidae</taxon>
        <taxon>Reticulomyxa</taxon>
    </lineage>
</organism>
<reference evidence="2 3" key="1">
    <citation type="journal article" date="2013" name="Curr. Biol.">
        <title>The Genome of the Foraminiferan Reticulomyxa filosa.</title>
        <authorList>
            <person name="Glockner G."/>
            <person name="Hulsmann N."/>
            <person name="Schleicher M."/>
            <person name="Noegel A.A."/>
            <person name="Eichinger L."/>
            <person name="Gallinger C."/>
            <person name="Pawlowski J."/>
            <person name="Sierra R."/>
            <person name="Euteneuer U."/>
            <person name="Pillet L."/>
            <person name="Moustafa A."/>
            <person name="Platzer M."/>
            <person name="Groth M."/>
            <person name="Szafranski K."/>
            <person name="Schliwa M."/>
        </authorList>
    </citation>
    <scope>NUCLEOTIDE SEQUENCE [LARGE SCALE GENOMIC DNA]</scope>
</reference>
<sequence>MKLASSDIEPYLFVVCNEFKEYEIGDRHDETEKKKKKTNLMDSWLNNHSKADVNDEDDDRNEKE</sequence>
<feature type="region of interest" description="Disordered" evidence="1">
    <location>
        <begin position="30"/>
        <end position="64"/>
    </location>
</feature>
<keyword evidence="3" id="KW-1185">Reference proteome</keyword>
<dbReference type="AlphaFoldDB" id="X6LJ69"/>
<dbReference type="EMBL" id="ASPP01038941">
    <property type="protein sequence ID" value="ETO01202.1"/>
    <property type="molecule type" value="Genomic_DNA"/>
</dbReference>
<evidence type="ECO:0000313" key="2">
    <source>
        <dbReference type="EMBL" id="ETO01202.1"/>
    </source>
</evidence>
<evidence type="ECO:0000256" key="1">
    <source>
        <dbReference type="SAM" id="MobiDB-lite"/>
    </source>
</evidence>